<protein>
    <recommendedName>
        <fullName evidence="2">Glycosyltransferase subfamily 4-like N-terminal domain-containing protein</fullName>
    </recommendedName>
</protein>
<sequence length="221" mass="24956">VARIAVVTSHPPLSRGGHLVIAEALAAVLREAGHDAGLILTPQNRFGRQGSAYLANWLTDAGQAHDGRSVDQVISLRFPSYAVRHKVHVCWLNHRMREYYDQWSRFSRSLSQRARIKERVRRRLIHSIDHYLLTRNVTRVFAQSRTIQTRLDQWGGIRSTVLHPPPPPRDYRCDKYGDSILVVSRLTPLKRVDLVVDALCEPVATGVHCVIVGDGDAFSTL</sequence>
<dbReference type="SUPFAM" id="SSF53756">
    <property type="entry name" value="UDP-Glycosyltransferase/glycogen phosphorylase"/>
    <property type="match status" value="1"/>
</dbReference>
<reference evidence="1" key="1">
    <citation type="submission" date="2018-05" db="EMBL/GenBank/DDBJ databases">
        <authorList>
            <person name="Lanie J.A."/>
            <person name="Ng W.-L."/>
            <person name="Kazmierczak K.M."/>
            <person name="Andrzejewski T.M."/>
            <person name="Davidsen T.M."/>
            <person name="Wayne K.J."/>
            <person name="Tettelin H."/>
            <person name="Glass J.I."/>
            <person name="Rusch D."/>
            <person name="Podicherti R."/>
            <person name="Tsui H.-C.T."/>
            <person name="Winkler M.E."/>
        </authorList>
    </citation>
    <scope>NUCLEOTIDE SEQUENCE</scope>
</reference>
<evidence type="ECO:0008006" key="2">
    <source>
        <dbReference type="Google" id="ProtNLM"/>
    </source>
</evidence>
<feature type="non-terminal residue" evidence="1">
    <location>
        <position position="1"/>
    </location>
</feature>
<name>A0A382US81_9ZZZZ</name>
<dbReference type="AlphaFoldDB" id="A0A382US81"/>
<accession>A0A382US81</accession>
<dbReference type="Gene3D" id="3.40.50.2000">
    <property type="entry name" value="Glycogen Phosphorylase B"/>
    <property type="match status" value="2"/>
</dbReference>
<evidence type="ECO:0000313" key="1">
    <source>
        <dbReference type="EMBL" id="SVD37106.1"/>
    </source>
</evidence>
<organism evidence="1">
    <name type="scientific">marine metagenome</name>
    <dbReference type="NCBI Taxonomy" id="408172"/>
    <lineage>
        <taxon>unclassified sequences</taxon>
        <taxon>metagenomes</taxon>
        <taxon>ecological metagenomes</taxon>
    </lineage>
</organism>
<feature type="non-terminal residue" evidence="1">
    <location>
        <position position="221"/>
    </location>
</feature>
<gene>
    <name evidence="1" type="ORF">METZ01_LOCUS389960</name>
</gene>
<dbReference type="EMBL" id="UINC01146404">
    <property type="protein sequence ID" value="SVD37106.1"/>
    <property type="molecule type" value="Genomic_DNA"/>
</dbReference>
<proteinExistence type="predicted"/>